<accession>A0A8S3WG83</accession>
<name>A0A8S3WG83_PARAO</name>
<dbReference type="SMART" id="SM00343">
    <property type="entry name" value="ZnF_C2HC"/>
    <property type="match status" value="2"/>
</dbReference>
<dbReference type="GO" id="GO:0003676">
    <property type="term" value="F:nucleic acid binding"/>
    <property type="evidence" value="ECO:0007669"/>
    <property type="project" value="InterPro"/>
</dbReference>
<feature type="domain" description="CCHC-type" evidence="2">
    <location>
        <begin position="520"/>
        <end position="536"/>
    </location>
</feature>
<evidence type="ECO:0000259" key="2">
    <source>
        <dbReference type="SMART" id="SM00343"/>
    </source>
</evidence>
<evidence type="ECO:0000313" key="3">
    <source>
        <dbReference type="EMBL" id="CAG4957468.1"/>
    </source>
</evidence>
<dbReference type="AlphaFoldDB" id="A0A8S3WG83"/>
<dbReference type="OrthoDB" id="10022108at2759"/>
<reference evidence="3" key="1">
    <citation type="submission" date="2021-04" db="EMBL/GenBank/DDBJ databases">
        <authorList>
            <person name="Tunstrom K."/>
        </authorList>
    </citation>
    <scope>NUCLEOTIDE SEQUENCE</scope>
</reference>
<dbReference type="Proteomes" id="UP000691718">
    <property type="component" value="Unassembled WGS sequence"/>
</dbReference>
<proteinExistence type="predicted"/>
<dbReference type="GO" id="GO:0008270">
    <property type="term" value="F:zinc ion binding"/>
    <property type="evidence" value="ECO:0007669"/>
    <property type="project" value="InterPro"/>
</dbReference>
<evidence type="ECO:0000313" key="4">
    <source>
        <dbReference type="Proteomes" id="UP000691718"/>
    </source>
</evidence>
<comment type="caution">
    <text evidence="3">The sequence shown here is derived from an EMBL/GenBank/DDBJ whole genome shotgun (WGS) entry which is preliminary data.</text>
</comment>
<protein>
    <submittedName>
        <fullName evidence="3">(apollo) hypothetical protein</fullName>
    </submittedName>
</protein>
<dbReference type="EMBL" id="CAJQZP010000344">
    <property type="protein sequence ID" value="CAG4957468.1"/>
    <property type="molecule type" value="Genomic_DNA"/>
</dbReference>
<dbReference type="InterPro" id="IPR001878">
    <property type="entry name" value="Znf_CCHC"/>
</dbReference>
<feature type="region of interest" description="Disordered" evidence="1">
    <location>
        <begin position="311"/>
        <end position="333"/>
    </location>
</feature>
<feature type="domain" description="CCHC-type" evidence="2">
    <location>
        <begin position="500"/>
        <end position="516"/>
    </location>
</feature>
<organism evidence="3 4">
    <name type="scientific">Parnassius apollo</name>
    <name type="common">Apollo butterfly</name>
    <name type="synonym">Papilio apollo</name>
    <dbReference type="NCBI Taxonomy" id="110799"/>
    <lineage>
        <taxon>Eukaryota</taxon>
        <taxon>Metazoa</taxon>
        <taxon>Ecdysozoa</taxon>
        <taxon>Arthropoda</taxon>
        <taxon>Hexapoda</taxon>
        <taxon>Insecta</taxon>
        <taxon>Pterygota</taxon>
        <taxon>Neoptera</taxon>
        <taxon>Endopterygota</taxon>
        <taxon>Lepidoptera</taxon>
        <taxon>Glossata</taxon>
        <taxon>Ditrysia</taxon>
        <taxon>Papilionoidea</taxon>
        <taxon>Papilionidae</taxon>
        <taxon>Parnassiinae</taxon>
        <taxon>Parnassini</taxon>
        <taxon>Parnassius</taxon>
        <taxon>Parnassius</taxon>
    </lineage>
</organism>
<keyword evidence="4" id="KW-1185">Reference proteome</keyword>
<evidence type="ECO:0000256" key="1">
    <source>
        <dbReference type="SAM" id="MobiDB-lite"/>
    </source>
</evidence>
<gene>
    <name evidence="3" type="ORF">PAPOLLO_LOCUS5721</name>
</gene>
<sequence length="607" mass="68779">MRGKGGKYKPPWWSEELEAQKLEIIKLHHRIQEAKRRGLAIEDLVQQHMTLKAAYAQNLRAESTKSFRDFCSLQTKENVWSLTNRLLKESTARRPPTTLKINNKFTADNYETATALLNHFYPPDLPDTDPRHHELTAHLDDTLDTNDEPPFTSEEVLEHLSLMNPNKAPGLDNLTSDICLQFTKNYPRLITDIMNRRQSLNKMACTDTETSGIANENSPYHRMPTSASILEGLNSITTIANNIITTISAGRSVTSDSKKAIIEMAHDINRIIRETQIKTEYTANIIEVKESLQNTIKEEISKLSIRTQTKSYASVASTPRPPPSNPAPTHASKPAIIVTPTNKVNSRQEVIESWRKSICFKSCNYAPSKLQVISNNKLRVEFDTCSQRDDALERLKSATTVNAEAARKMNPMVILKGVSNDVPSEELVSIITGQNDELRDLINNTDDALCLRFKRKNKNPKLYNAVFLCNPTIWRKIMDSGRINVDHQRIHVENFCPFIQCFSCLQFGHVQGKCTNNIHPCSHCAAGNHTYTNCPNKANKSATTCYNCQMHNNKFNTKFDTQHAATSFSCPRVKAMKERINQRIDYGSTNKIKIIQCNIDRSKSCQQ</sequence>